<dbReference type="Gene3D" id="1.25.40.20">
    <property type="entry name" value="Ankyrin repeat-containing domain"/>
    <property type="match status" value="1"/>
</dbReference>
<dbReference type="HOGENOM" id="CLU_1860267_0_0_1"/>
<dbReference type="PhylomeDB" id="A7ST84"/>
<dbReference type="SUPFAM" id="SSF48403">
    <property type="entry name" value="Ankyrin repeat"/>
    <property type="match status" value="1"/>
</dbReference>
<name>A7ST84_NEMVE</name>
<dbReference type="InterPro" id="IPR002110">
    <property type="entry name" value="Ankyrin_rpt"/>
</dbReference>
<dbReference type="AlphaFoldDB" id="A7ST84"/>
<feature type="non-terminal residue" evidence="1">
    <location>
        <position position="1"/>
    </location>
</feature>
<sequence>FEDRIIRACQMLFTSITQGSVGEVQKPYRGMTLLHLAAALGFARLIRQLKSLVPTDGLCPLRQELDHLRRDEFSCTALMWACGLGHKDAVWELLLTGDICTLTTPDARGRMPLQIARDRGYYEVVDCIEEYYASSPSR</sequence>
<dbReference type="Proteomes" id="UP000001593">
    <property type="component" value="Unassembled WGS sequence"/>
</dbReference>
<dbReference type="InParanoid" id="A7ST84"/>
<accession>A7ST84</accession>
<proteinExistence type="predicted"/>
<evidence type="ECO:0000313" key="2">
    <source>
        <dbReference type="Proteomes" id="UP000001593"/>
    </source>
</evidence>
<dbReference type="EMBL" id="DS469791">
    <property type="protein sequence ID" value="EDO33086.1"/>
    <property type="molecule type" value="Genomic_DNA"/>
</dbReference>
<gene>
    <name evidence="1" type="ORF">NEMVEDRAFT_v1g130775</name>
</gene>
<dbReference type="InterPro" id="IPR036770">
    <property type="entry name" value="Ankyrin_rpt-contain_sf"/>
</dbReference>
<dbReference type="Pfam" id="PF12796">
    <property type="entry name" value="Ank_2"/>
    <property type="match status" value="1"/>
</dbReference>
<evidence type="ECO:0000313" key="1">
    <source>
        <dbReference type="EMBL" id="EDO33086.1"/>
    </source>
</evidence>
<reference evidence="1 2" key="1">
    <citation type="journal article" date="2007" name="Science">
        <title>Sea anemone genome reveals ancestral eumetazoan gene repertoire and genomic organization.</title>
        <authorList>
            <person name="Putnam N.H."/>
            <person name="Srivastava M."/>
            <person name="Hellsten U."/>
            <person name="Dirks B."/>
            <person name="Chapman J."/>
            <person name="Salamov A."/>
            <person name="Terry A."/>
            <person name="Shapiro H."/>
            <person name="Lindquist E."/>
            <person name="Kapitonov V.V."/>
            <person name="Jurka J."/>
            <person name="Genikhovich G."/>
            <person name="Grigoriev I.V."/>
            <person name="Lucas S.M."/>
            <person name="Steele R.E."/>
            <person name="Finnerty J.R."/>
            <person name="Technau U."/>
            <person name="Martindale M.Q."/>
            <person name="Rokhsar D.S."/>
        </authorList>
    </citation>
    <scope>NUCLEOTIDE SEQUENCE [LARGE SCALE GENOMIC DNA]</scope>
    <source>
        <strain evidence="2">CH2 X CH6</strain>
    </source>
</reference>
<dbReference type="eggNOG" id="KOG0520">
    <property type="taxonomic scope" value="Eukaryota"/>
</dbReference>
<keyword evidence="2" id="KW-1185">Reference proteome</keyword>
<organism evidence="1 2">
    <name type="scientific">Nematostella vectensis</name>
    <name type="common">Starlet sea anemone</name>
    <dbReference type="NCBI Taxonomy" id="45351"/>
    <lineage>
        <taxon>Eukaryota</taxon>
        <taxon>Metazoa</taxon>
        <taxon>Cnidaria</taxon>
        <taxon>Anthozoa</taxon>
        <taxon>Hexacorallia</taxon>
        <taxon>Actiniaria</taxon>
        <taxon>Edwardsiidae</taxon>
        <taxon>Nematostella</taxon>
    </lineage>
</organism>
<protein>
    <submittedName>
        <fullName evidence="1">Uncharacterized protein</fullName>
    </submittedName>
</protein>
<dbReference type="PANTHER" id="PTHR23335">
    <property type="entry name" value="CALMODULIN-BINDING TRANSCRIPTION ACTIVATOR CAMTA"/>
    <property type="match status" value="1"/>
</dbReference>
<dbReference type="PANTHER" id="PTHR23335:SF1">
    <property type="entry name" value="CALMODULIN-BINDING TRANSCRIPTION ACTIVATOR, ISOFORM F"/>
    <property type="match status" value="1"/>
</dbReference>